<keyword evidence="4" id="KW-0624">Polysaccharide degradation</keyword>
<dbReference type="InterPro" id="IPR013094">
    <property type="entry name" value="AB_hydrolase_3"/>
</dbReference>
<feature type="signal peptide" evidence="2">
    <location>
        <begin position="1"/>
        <end position="25"/>
    </location>
</feature>
<dbReference type="InterPro" id="IPR050300">
    <property type="entry name" value="GDXG_lipolytic_enzyme"/>
</dbReference>
<sequence length="276" mass="30446">MKSNIHFSAIIMLLLMSLCVKPARAQQHLDLPLWPEKAGTEDYADAKLQVFIPEKSNGVAVIACPGGGYAYLALEKEGTNFASFFNEQGIALIVLKYRLPKGRAGVPLADARRALQLVREHADQWHIDKNKVGIMGSSAGGHLAATASTHLSGEERPAFQVLLYPVISMEEGLTHEGSRKSLLGEAPGAALVKEYSNEQQVTEQTPPAFIAVSDDDKTVSSLNSIRYYEALHEKKVPVSLHIYPTGGHGWALNDYRYKPEWTAELKKWLQTLSWAH</sequence>
<reference evidence="4 5" key="1">
    <citation type="submission" date="2018-04" db="EMBL/GenBank/DDBJ databases">
        <title>Chitinophaga fuyangensis sp. nov., isolated from soil in a chemical factory.</title>
        <authorList>
            <person name="Chen K."/>
        </authorList>
    </citation>
    <scope>NUCLEOTIDE SEQUENCE [LARGE SCALE GENOMIC DNA]</scope>
    <source>
        <strain evidence="4 5">LY-1</strain>
    </source>
</reference>
<protein>
    <submittedName>
        <fullName evidence="4">1,4-beta-xylanase</fullName>
    </submittedName>
</protein>
<dbReference type="PANTHER" id="PTHR48081:SF6">
    <property type="entry name" value="PEPTIDASE S9 PROLYL OLIGOPEPTIDASE CATALYTIC DOMAIN-CONTAINING PROTEIN"/>
    <property type="match status" value="1"/>
</dbReference>
<evidence type="ECO:0000256" key="1">
    <source>
        <dbReference type="ARBA" id="ARBA00022801"/>
    </source>
</evidence>
<keyword evidence="4" id="KW-0119">Carbohydrate metabolism</keyword>
<dbReference type="AlphaFoldDB" id="A0A2T7BD26"/>
<dbReference type="Gene3D" id="3.40.50.1820">
    <property type="entry name" value="alpha/beta hydrolase"/>
    <property type="match status" value="1"/>
</dbReference>
<keyword evidence="4" id="KW-0326">Glycosidase</keyword>
<organism evidence="4 5">
    <name type="scientific">Chitinophaga parva</name>
    <dbReference type="NCBI Taxonomy" id="2169414"/>
    <lineage>
        <taxon>Bacteria</taxon>
        <taxon>Pseudomonadati</taxon>
        <taxon>Bacteroidota</taxon>
        <taxon>Chitinophagia</taxon>
        <taxon>Chitinophagales</taxon>
        <taxon>Chitinophagaceae</taxon>
        <taxon>Chitinophaga</taxon>
    </lineage>
</organism>
<keyword evidence="4" id="KW-0858">Xylan degradation</keyword>
<dbReference type="RefSeq" id="WP_108688740.1">
    <property type="nucleotide sequence ID" value="NZ_QCYK01000003.1"/>
</dbReference>
<proteinExistence type="predicted"/>
<evidence type="ECO:0000313" key="5">
    <source>
        <dbReference type="Proteomes" id="UP000244450"/>
    </source>
</evidence>
<keyword evidence="2" id="KW-0732">Signal</keyword>
<feature type="domain" description="Alpha/beta hydrolase fold-3" evidence="3">
    <location>
        <begin position="66"/>
        <end position="251"/>
    </location>
</feature>
<keyword evidence="5" id="KW-1185">Reference proteome</keyword>
<dbReference type="InterPro" id="IPR029058">
    <property type="entry name" value="AB_hydrolase_fold"/>
</dbReference>
<dbReference type="GO" id="GO:0016798">
    <property type="term" value="F:hydrolase activity, acting on glycosyl bonds"/>
    <property type="evidence" value="ECO:0007669"/>
    <property type="project" value="UniProtKB-KW"/>
</dbReference>
<dbReference type="EMBL" id="QCYK01000003">
    <property type="protein sequence ID" value="PUZ22996.1"/>
    <property type="molecule type" value="Genomic_DNA"/>
</dbReference>
<dbReference type="SUPFAM" id="SSF53474">
    <property type="entry name" value="alpha/beta-Hydrolases"/>
    <property type="match status" value="1"/>
</dbReference>
<feature type="chain" id="PRO_5015527108" evidence="2">
    <location>
        <begin position="26"/>
        <end position="276"/>
    </location>
</feature>
<gene>
    <name evidence="4" type="ORF">DCC81_21540</name>
</gene>
<dbReference type="GO" id="GO:0045493">
    <property type="term" value="P:xylan catabolic process"/>
    <property type="evidence" value="ECO:0007669"/>
    <property type="project" value="UniProtKB-KW"/>
</dbReference>
<accession>A0A2T7BD26</accession>
<comment type="caution">
    <text evidence="4">The sequence shown here is derived from an EMBL/GenBank/DDBJ whole genome shotgun (WGS) entry which is preliminary data.</text>
</comment>
<name>A0A2T7BD26_9BACT</name>
<keyword evidence="1 4" id="KW-0378">Hydrolase</keyword>
<dbReference type="OrthoDB" id="9794725at2"/>
<dbReference type="PANTHER" id="PTHR48081">
    <property type="entry name" value="AB HYDROLASE SUPERFAMILY PROTEIN C4A8.06C"/>
    <property type="match status" value="1"/>
</dbReference>
<dbReference type="Proteomes" id="UP000244450">
    <property type="component" value="Unassembled WGS sequence"/>
</dbReference>
<evidence type="ECO:0000259" key="3">
    <source>
        <dbReference type="Pfam" id="PF07859"/>
    </source>
</evidence>
<evidence type="ECO:0000256" key="2">
    <source>
        <dbReference type="SAM" id="SignalP"/>
    </source>
</evidence>
<dbReference type="Pfam" id="PF07859">
    <property type="entry name" value="Abhydrolase_3"/>
    <property type="match status" value="1"/>
</dbReference>
<evidence type="ECO:0000313" key="4">
    <source>
        <dbReference type="EMBL" id="PUZ22996.1"/>
    </source>
</evidence>